<dbReference type="Proteomes" id="UP001184853">
    <property type="component" value="Unassembled WGS sequence"/>
</dbReference>
<evidence type="ECO:0000313" key="3">
    <source>
        <dbReference type="Proteomes" id="UP001184853"/>
    </source>
</evidence>
<dbReference type="EMBL" id="JAVDQS010000003">
    <property type="protein sequence ID" value="MDR6404614.1"/>
    <property type="molecule type" value="Genomic_DNA"/>
</dbReference>
<comment type="caution">
    <text evidence="2">The sequence shown here is derived from an EMBL/GenBank/DDBJ whole genome shotgun (WGS) entry which is preliminary data.</text>
</comment>
<evidence type="ECO:0000256" key="1">
    <source>
        <dbReference type="SAM" id="Phobius"/>
    </source>
</evidence>
<sequence length="190" mass="22245">MLSQFPLQLTFTLVLFLTINMSYFWEGEFGIAFLIIIILLFIIYFLLSIEFIRQLYISVKNKFSEKTRNFLLLLMFSCLVLILIKPKGLINFEKILDGEDKVLAQAEGAANCTTTLKLKNNEKFVYESVCFGIDRIKGEYKISNDTIYFKNSRKSFEYKFGVIDKDENIIKLYKNKSNRNYYGIPIVVLK</sequence>
<accession>A0ABU1LD31</accession>
<proteinExistence type="predicted"/>
<keyword evidence="1" id="KW-0472">Membrane</keyword>
<organism evidence="2 3">
    <name type="scientific">Chryseobacterium geocarposphaerae</name>
    <dbReference type="NCBI Taxonomy" id="1416776"/>
    <lineage>
        <taxon>Bacteria</taxon>
        <taxon>Pseudomonadati</taxon>
        <taxon>Bacteroidota</taxon>
        <taxon>Flavobacteriia</taxon>
        <taxon>Flavobacteriales</taxon>
        <taxon>Weeksellaceae</taxon>
        <taxon>Chryseobacterium group</taxon>
        <taxon>Chryseobacterium</taxon>
    </lineage>
</organism>
<keyword evidence="3" id="KW-1185">Reference proteome</keyword>
<protein>
    <submittedName>
        <fullName evidence="2">ABC-type multidrug transport system fused ATPase/permease subunit</fullName>
    </submittedName>
</protein>
<feature type="transmembrane region" description="Helical" evidence="1">
    <location>
        <begin position="70"/>
        <end position="86"/>
    </location>
</feature>
<keyword evidence="1" id="KW-1133">Transmembrane helix</keyword>
<reference evidence="2 3" key="1">
    <citation type="submission" date="2023-07" db="EMBL/GenBank/DDBJ databases">
        <title>Sorghum-associated microbial communities from plants grown in Nebraska, USA.</title>
        <authorList>
            <person name="Schachtman D."/>
        </authorList>
    </citation>
    <scope>NUCLEOTIDE SEQUENCE [LARGE SCALE GENOMIC DNA]</scope>
    <source>
        <strain evidence="2 3">DS1709</strain>
    </source>
</reference>
<name>A0ABU1LD31_9FLAO</name>
<keyword evidence="1" id="KW-0812">Transmembrane</keyword>
<feature type="transmembrane region" description="Helical" evidence="1">
    <location>
        <begin position="7"/>
        <end position="25"/>
    </location>
</feature>
<gene>
    <name evidence="2" type="ORF">J2781_001534</name>
</gene>
<evidence type="ECO:0000313" key="2">
    <source>
        <dbReference type="EMBL" id="MDR6404614.1"/>
    </source>
</evidence>
<feature type="transmembrane region" description="Helical" evidence="1">
    <location>
        <begin position="31"/>
        <end position="49"/>
    </location>
</feature>
<dbReference type="RefSeq" id="WP_115979995.1">
    <property type="nucleotide sequence ID" value="NZ_JAVDQS010000003.1"/>
</dbReference>